<name>A0ABW6LTK5_9ACTN</name>
<dbReference type="Proteomes" id="UP001601303">
    <property type="component" value="Unassembled WGS sequence"/>
</dbReference>
<evidence type="ECO:0000313" key="1">
    <source>
        <dbReference type="EMBL" id="MFE9597241.1"/>
    </source>
</evidence>
<sequence>MALPYARSIAEEHLYMRLHPCVCGSVAGTGIRHGTGVIAQGLTSDHEFVCKGCGAERRFVFRLPGLTPQYDDMYGGPDPSQIIDAGEWRMVALDAMGRAQLLRRQSTGVRKIFGRGDQKPQLRRAFEEALASYQEMLKFIPPAADTIPDSAFFTENGRRIRAQEPYVAFERSFIEAMIDGVRSDLAADG</sequence>
<dbReference type="EMBL" id="JBIAHM010000001">
    <property type="protein sequence ID" value="MFE9597241.1"/>
    <property type="molecule type" value="Genomic_DNA"/>
</dbReference>
<comment type="caution">
    <text evidence="1">The sequence shown here is derived from an EMBL/GenBank/DDBJ whole genome shotgun (WGS) entry which is preliminary data.</text>
</comment>
<gene>
    <name evidence="1" type="ORF">ACFYNQ_01535</name>
</gene>
<evidence type="ECO:0000313" key="2">
    <source>
        <dbReference type="Proteomes" id="UP001601303"/>
    </source>
</evidence>
<reference evidence="1 2" key="1">
    <citation type="submission" date="2024-10" db="EMBL/GenBank/DDBJ databases">
        <title>The Natural Products Discovery Center: Release of the First 8490 Sequenced Strains for Exploring Actinobacteria Biosynthetic Diversity.</title>
        <authorList>
            <person name="Kalkreuter E."/>
            <person name="Kautsar S.A."/>
            <person name="Yang D."/>
            <person name="Bader C.D."/>
            <person name="Teijaro C.N."/>
            <person name="Fluegel L."/>
            <person name="Davis C.M."/>
            <person name="Simpson J.R."/>
            <person name="Lauterbach L."/>
            <person name="Steele A.D."/>
            <person name="Gui C."/>
            <person name="Meng S."/>
            <person name="Li G."/>
            <person name="Viehrig K."/>
            <person name="Ye F."/>
            <person name="Su P."/>
            <person name="Kiefer A.F."/>
            <person name="Nichols A."/>
            <person name="Cepeda A.J."/>
            <person name="Yan W."/>
            <person name="Fan B."/>
            <person name="Jiang Y."/>
            <person name="Adhikari A."/>
            <person name="Zheng C.-J."/>
            <person name="Schuster L."/>
            <person name="Cowan T.M."/>
            <person name="Smanski M.J."/>
            <person name="Chevrette M.G."/>
            <person name="De Carvalho L.P.S."/>
            <person name="Shen B."/>
        </authorList>
    </citation>
    <scope>NUCLEOTIDE SEQUENCE [LARGE SCALE GENOMIC DNA]</scope>
    <source>
        <strain evidence="1 2">NPDC006488</strain>
    </source>
</reference>
<accession>A0ABW6LTK5</accession>
<protein>
    <submittedName>
        <fullName evidence="1">Uncharacterized protein</fullName>
    </submittedName>
</protein>
<organism evidence="1 2">
    <name type="scientific">Streptomyces hokutonensis</name>
    <dbReference type="NCBI Taxonomy" id="1306990"/>
    <lineage>
        <taxon>Bacteria</taxon>
        <taxon>Bacillati</taxon>
        <taxon>Actinomycetota</taxon>
        <taxon>Actinomycetes</taxon>
        <taxon>Kitasatosporales</taxon>
        <taxon>Streptomycetaceae</taxon>
        <taxon>Streptomyces</taxon>
    </lineage>
</organism>
<proteinExistence type="predicted"/>
<dbReference type="RefSeq" id="WP_388101730.1">
    <property type="nucleotide sequence ID" value="NZ_JBIAHM010000001.1"/>
</dbReference>
<keyword evidence="2" id="KW-1185">Reference proteome</keyword>